<feature type="domain" description="DUF4283" evidence="1">
    <location>
        <begin position="101"/>
        <end position="184"/>
    </location>
</feature>
<dbReference type="GeneID" id="104766492"/>
<reference evidence="2" key="1">
    <citation type="journal article" date="2014" name="Nat. Commun.">
        <title>The emerging biofuel crop Camelina sativa retains a highly undifferentiated hexaploid genome structure.</title>
        <authorList>
            <person name="Kagale S."/>
            <person name="Koh C."/>
            <person name="Nixon J."/>
            <person name="Bollina V."/>
            <person name="Clarke W.E."/>
            <person name="Tuteja R."/>
            <person name="Spillane C."/>
            <person name="Robinson S.J."/>
            <person name="Links M.G."/>
            <person name="Clarke C."/>
            <person name="Higgins E.E."/>
            <person name="Huebert T."/>
            <person name="Sharpe A.G."/>
            <person name="Parkin I.A."/>
        </authorList>
    </citation>
    <scope>NUCLEOTIDE SEQUENCE [LARGE SCALE GENOMIC DNA]</scope>
    <source>
        <strain evidence="2">cv. DH55</strain>
    </source>
</reference>
<dbReference type="RefSeq" id="XP_010488698.1">
    <property type="nucleotide sequence ID" value="XM_010490396.2"/>
</dbReference>
<dbReference type="InterPro" id="IPR040256">
    <property type="entry name" value="At4g02000-like"/>
</dbReference>
<proteinExistence type="predicted"/>
<evidence type="ECO:0000259" key="1">
    <source>
        <dbReference type="Pfam" id="PF14111"/>
    </source>
</evidence>
<keyword evidence="2" id="KW-1185">Reference proteome</keyword>
<organism evidence="2 3">
    <name type="scientific">Camelina sativa</name>
    <name type="common">False flax</name>
    <name type="synonym">Myagrum sativum</name>
    <dbReference type="NCBI Taxonomy" id="90675"/>
    <lineage>
        <taxon>Eukaryota</taxon>
        <taxon>Viridiplantae</taxon>
        <taxon>Streptophyta</taxon>
        <taxon>Embryophyta</taxon>
        <taxon>Tracheophyta</taxon>
        <taxon>Spermatophyta</taxon>
        <taxon>Magnoliopsida</taxon>
        <taxon>eudicotyledons</taxon>
        <taxon>Gunneridae</taxon>
        <taxon>Pentapetalae</taxon>
        <taxon>rosids</taxon>
        <taxon>malvids</taxon>
        <taxon>Brassicales</taxon>
        <taxon>Brassicaceae</taxon>
        <taxon>Camelineae</taxon>
        <taxon>Camelina</taxon>
    </lineage>
</organism>
<evidence type="ECO:0000313" key="2">
    <source>
        <dbReference type="Proteomes" id="UP000694864"/>
    </source>
</evidence>
<reference evidence="3" key="2">
    <citation type="submission" date="2025-08" db="UniProtKB">
        <authorList>
            <consortium name="RefSeq"/>
        </authorList>
    </citation>
    <scope>IDENTIFICATION</scope>
    <source>
        <tissue evidence="3">Leaf</tissue>
    </source>
</reference>
<protein>
    <submittedName>
        <fullName evidence="3">Uncharacterized protein LOC104766492</fullName>
    </submittedName>
</protein>
<gene>
    <name evidence="3" type="primary">LOC104766492</name>
</gene>
<dbReference type="PANTHER" id="PTHR31286:SF159">
    <property type="entry name" value="DUF4283 DOMAIN-CONTAINING PROTEIN"/>
    <property type="match status" value="1"/>
</dbReference>
<name>A0ABM0XNW5_CAMSA</name>
<dbReference type="Proteomes" id="UP000694864">
    <property type="component" value="Chromosome 19"/>
</dbReference>
<dbReference type="PANTHER" id="PTHR31286">
    <property type="entry name" value="GLYCINE-RICH CELL WALL STRUCTURAL PROTEIN 1.8-LIKE"/>
    <property type="match status" value="1"/>
</dbReference>
<evidence type="ECO:0000313" key="3">
    <source>
        <dbReference type="RefSeq" id="XP_010488698.1"/>
    </source>
</evidence>
<accession>A0ABM0XNW5</accession>
<dbReference type="InterPro" id="IPR025558">
    <property type="entry name" value="DUF4283"/>
</dbReference>
<sequence length="256" mass="28324">MAEALSLPSPLANQTIPSEKGVFGVASSSLVQDNSSVPQSVSTGTSSPPIAKPSVSDSGFNWAKYLISEGKIPVSSASVSISVEGRPRVKVSNDVFERGAKLHEDFIVGTFYGKAPSYGKIWGVLNFLWEKDKRVTVHTLTKNAFLFHTPSPYLRKRVLQQELWHVGDSPFFVTTWNSDFRFNPPSLEKVPVWATIRDIPFDLITREGLSIIYRPLGRAVDHKPFTSISSAEVKVIVDLTKPLPPMLELEREDGQV</sequence>
<dbReference type="Pfam" id="PF14111">
    <property type="entry name" value="DUF4283"/>
    <property type="match status" value="1"/>
</dbReference>